<sequence>MSEPADLQTLAQEVAGLRDLFQRRLMDDRDKRRLYEELYELVGDARKDLERQFVSPFARDLLLLLDRLTAAGTDGADPAEVLDSVRAEVVEILARRDITPFVSENERFDPLYHEAAGQAATSDERDGRVVREVRPGWLFGQSLLRPARVVVGVRSGAARDA</sequence>
<name>A0ABP5SDB5_9ACTN</name>
<keyword evidence="3" id="KW-1185">Reference proteome</keyword>
<organism evidence="2 3">
    <name type="scientific">Dactylosporangium salmoneum</name>
    <dbReference type="NCBI Taxonomy" id="53361"/>
    <lineage>
        <taxon>Bacteria</taxon>
        <taxon>Bacillati</taxon>
        <taxon>Actinomycetota</taxon>
        <taxon>Actinomycetes</taxon>
        <taxon>Micromonosporales</taxon>
        <taxon>Micromonosporaceae</taxon>
        <taxon>Dactylosporangium</taxon>
    </lineage>
</organism>
<evidence type="ECO:0000313" key="3">
    <source>
        <dbReference type="Proteomes" id="UP001501444"/>
    </source>
</evidence>
<evidence type="ECO:0000256" key="1">
    <source>
        <dbReference type="ARBA" id="ARBA00023186"/>
    </source>
</evidence>
<evidence type="ECO:0000313" key="2">
    <source>
        <dbReference type="EMBL" id="GAA2328835.1"/>
    </source>
</evidence>
<dbReference type="Proteomes" id="UP001501444">
    <property type="component" value="Unassembled WGS sequence"/>
</dbReference>
<gene>
    <name evidence="2" type="ORF">GCM10010170_005810</name>
</gene>
<comment type="caution">
    <text evidence="2">The sequence shown here is derived from an EMBL/GenBank/DDBJ whole genome shotgun (WGS) entry which is preliminary data.</text>
</comment>
<dbReference type="RefSeq" id="WP_344610616.1">
    <property type="nucleotide sequence ID" value="NZ_BAAARV010000005.1"/>
</dbReference>
<dbReference type="Gene3D" id="2.30.22.10">
    <property type="entry name" value="Head domain of nucleotide exchange factor GrpE"/>
    <property type="match status" value="1"/>
</dbReference>
<dbReference type="EMBL" id="BAAARV010000005">
    <property type="protein sequence ID" value="GAA2328835.1"/>
    <property type="molecule type" value="Genomic_DNA"/>
</dbReference>
<dbReference type="InterPro" id="IPR000740">
    <property type="entry name" value="GrpE"/>
</dbReference>
<accession>A0ABP5SDB5</accession>
<keyword evidence="1" id="KW-0143">Chaperone</keyword>
<dbReference type="InterPro" id="IPR009012">
    <property type="entry name" value="GrpE_head"/>
</dbReference>
<reference evidence="3" key="1">
    <citation type="journal article" date="2019" name="Int. J. Syst. Evol. Microbiol.">
        <title>The Global Catalogue of Microorganisms (GCM) 10K type strain sequencing project: providing services to taxonomists for standard genome sequencing and annotation.</title>
        <authorList>
            <consortium name="The Broad Institute Genomics Platform"/>
            <consortium name="The Broad Institute Genome Sequencing Center for Infectious Disease"/>
            <person name="Wu L."/>
            <person name="Ma J."/>
        </authorList>
    </citation>
    <scope>NUCLEOTIDE SEQUENCE [LARGE SCALE GENOMIC DNA]</scope>
    <source>
        <strain evidence="3">JCM 3272</strain>
    </source>
</reference>
<dbReference type="PRINTS" id="PR00773">
    <property type="entry name" value="GRPEPROTEIN"/>
</dbReference>
<dbReference type="SUPFAM" id="SSF51064">
    <property type="entry name" value="Head domain of nucleotide exchange factor GrpE"/>
    <property type="match status" value="1"/>
</dbReference>
<proteinExistence type="predicted"/>
<protein>
    <recommendedName>
        <fullName evidence="4">HSP-70 cofactor</fullName>
    </recommendedName>
</protein>
<evidence type="ECO:0008006" key="4">
    <source>
        <dbReference type="Google" id="ProtNLM"/>
    </source>
</evidence>
<dbReference type="Pfam" id="PF01025">
    <property type="entry name" value="GrpE"/>
    <property type="match status" value="1"/>
</dbReference>